<dbReference type="Proteomes" id="UP001165423">
    <property type="component" value="Unassembled WGS sequence"/>
</dbReference>
<protein>
    <submittedName>
        <fullName evidence="4">EF-hand domain-containing protein</fullName>
    </submittedName>
</protein>
<reference evidence="4 5" key="1">
    <citation type="submission" date="2022-03" db="EMBL/GenBank/DDBJ databases">
        <title>Luteimonas soily sp. nov., a novel bacterium isolated from the soil.</title>
        <authorList>
            <person name="Zhang X."/>
        </authorList>
    </citation>
    <scope>NUCLEOTIDE SEQUENCE [LARGE SCALE GENOMIC DNA]</scope>
    <source>
        <strain evidence="4 5">50</strain>
    </source>
</reference>
<dbReference type="Gene3D" id="1.10.238.10">
    <property type="entry name" value="EF-hand"/>
    <property type="match status" value="1"/>
</dbReference>
<evidence type="ECO:0000256" key="2">
    <source>
        <dbReference type="SAM" id="SignalP"/>
    </source>
</evidence>
<feature type="region of interest" description="Disordered" evidence="1">
    <location>
        <begin position="25"/>
        <end position="93"/>
    </location>
</feature>
<dbReference type="InterPro" id="IPR018247">
    <property type="entry name" value="EF_Hand_1_Ca_BS"/>
</dbReference>
<feature type="chain" id="PRO_5045680327" evidence="2">
    <location>
        <begin position="21"/>
        <end position="133"/>
    </location>
</feature>
<name>A0ABT0A710_9GAMM</name>
<sequence>MKPTPIVLPILLLSAFAVLTGCNRSVPDEDAAKPAADTAPAAATTPTQDPYATTPAPNADVPAPAASADGNDTSAGLTFEQMDKNHDGGITPDELSATEMLYEHFAAADADGNGQLSADEIVTHRANMAAAGQ</sequence>
<dbReference type="EMBL" id="JALGCL010000005">
    <property type="protein sequence ID" value="MCJ0826770.1"/>
    <property type="molecule type" value="Genomic_DNA"/>
</dbReference>
<proteinExistence type="predicted"/>
<dbReference type="InterPro" id="IPR002048">
    <property type="entry name" value="EF_hand_dom"/>
</dbReference>
<evidence type="ECO:0000313" key="5">
    <source>
        <dbReference type="Proteomes" id="UP001165423"/>
    </source>
</evidence>
<accession>A0ABT0A710</accession>
<dbReference type="SUPFAM" id="SSF47473">
    <property type="entry name" value="EF-hand"/>
    <property type="match status" value="1"/>
</dbReference>
<dbReference type="PROSITE" id="PS00018">
    <property type="entry name" value="EF_HAND_1"/>
    <property type="match status" value="1"/>
</dbReference>
<dbReference type="RefSeq" id="WP_243322597.1">
    <property type="nucleotide sequence ID" value="NZ_JALGCL010000005.1"/>
</dbReference>
<organism evidence="4 5">
    <name type="scientific">Cognatiluteimonas sedimenti</name>
    <dbReference type="NCBI Taxonomy" id="2927791"/>
    <lineage>
        <taxon>Bacteria</taxon>
        <taxon>Pseudomonadati</taxon>
        <taxon>Pseudomonadota</taxon>
        <taxon>Gammaproteobacteria</taxon>
        <taxon>Lysobacterales</taxon>
        <taxon>Lysobacteraceae</taxon>
        <taxon>Cognatiluteimonas</taxon>
    </lineage>
</organism>
<keyword evidence="2" id="KW-0732">Signal</keyword>
<feature type="domain" description="EF-hand" evidence="3">
    <location>
        <begin position="96"/>
        <end position="131"/>
    </location>
</feature>
<comment type="caution">
    <text evidence="4">The sequence shown here is derived from an EMBL/GenBank/DDBJ whole genome shotgun (WGS) entry which is preliminary data.</text>
</comment>
<evidence type="ECO:0000313" key="4">
    <source>
        <dbReference type="EMBL" id="MCJ0826770.1"/>
    </source>
</evidence>
<dbReference type="Pfam" id="PF13202">
    <property type="entry name" value="EF-hand_5"/>
    <property type="match status" value="2"/>
</dbReference>
<feature type="compositionally biased region" description="Low complexity" evidence="1">
    <location>
        <begin position="33"/>
        <end position="69"/>
    </location>
</feature>
<keyword evidence="5" id="KW-1185">Reference proteome</keyword>
<dbReference type="PROSITE" id="PS50222">
    <property type="entry name" value="EF_HAND_2"/>
    <property type="match status" value="1"/>
</dbReference>
<dbReference type="CDD" id="cd00051">
    <property type="entry name" value="EFh"/>
    <property type="match status" value="1"/>
</dbReference>
<evidence type="ECO:0000256" key="1">
    <source>
        <dbReference type="SAM" id="MobiDB-lite"/>
    </source>
</evidence>
<gene>
    <name evidence="4" type="ORF">MQC88_12540</name>
</gene>
<evidence type="ECO:0000259" key="3">
    <source>
        <dbReference type="PROSITE" id="PS50222"/>
    </source>
</evidence>
<dbReference type="PROSITE" id="PS51257">
    <property type="entry name" value="PROKAR_LIPOPROTEIN"/>
    <property type="match status" value="1"/>
</dbReference>
<dbReference type="InterPro" id="IPR011992">
    <property type="entry name" value="EF-hand-dom_pair"/>
</dbReference>
<feature type="signal peptide" evidence="2">
    <location>
        <begin position="1"/>
        <end position="20"/>
    </location>
</feature>